<evidence type="ECO:0008006" key="3">
    <source>
        <dbReference type="Google" id="ProtNLM"/>
    </source>
</evidence>
<dbReference type="Gene3D" id="3.90.320.10">
    <property type="match status" value="1"/>
</dbReference>
<dbReference type="Pfam" id="PF13366">
    <property type="entry name" value="PDDEXK_3"/>
    <property type="match status" value="1"/>
</dbReference>
<protein>
    <recommendedName>
        <fullName evidence="3">GxxExxY protein</fullName>
    </recommendedName>
</protein>
<name>A0A1G1XU21_9BACT</name>
<dbReference type="AlphaFoldDB" id="A0A1G1XU21"/>
<dbReference type="InterPro" id="IPR026350">
    <property type="entry name" value="GxxExxY"/>
</dbReference>
<accession>A0A1G1XU21</accession>
<evidence type="ECO:0000313" key="1">
    <source>
        <dbReference type="EMBL" id="OGY42797.1"/>
    </source>
</evidence>
<gene>
    <name evidence="1" type="ORF">A2Y67_03660</name>
</gene>
<dbReference type="EMBL" id="MHIA01000006">
    <property type="protein sequence ID" value="OGY42797.1"/>
    <property type="molecule type" value="Genomic_DNA"/>
</dbReference>
<reference evidence="1 2" key="1">
    <citation type="journal article" date="2016" name="Nat. Commun.">
        <title>Thousands of microbial genomes shed light on interconnected biogeochemical processes in an aquifer system.</title>
        <authorList>
            <person name="Anantharaman K."/>
            <person name="Brown C.T."/>
            <person name="Hug L.A."/>
            <person name="Sharon I."/>
            <person name="Castelle C.J."/>
            <person name="Probst A.J."/>
            <person name="Thomas B.C."/>
            <person name="Singh A."/>
            <person name="Wilkins M.J."/>
            <person name="Karaoz U."/>
            <person name="Brodie E.L."/>
            <person name="Williams K.H."/>
            <person name="Hubbard S.S."/>
            <person name="Banfield J.F."/>
        </authorList>
    </citation>
    <scope>NUCLEOTIDE SEQUENCE [LARGE SCALE GENOMIC DNA]</scope>
</reference>
<dbReference type="Proteomes" id="UP000176260">
    <property type="component" value="Unassembled WGS sequence"/>
</dbReference>
<evidence type="ECO:0000313" key="2">
    <source>
        <dbReference type="Proteomes" id="UP000176260"/>
    </source>
</evidence>
<dbReference type="InterPro" id="IPR011604">
    <property type="entry name" value="PDDEXK-like_dom_sf"/>
</dbReference>
<proteinExistence type="predicted"/>
<sequence length="111" mass="13225">MIGLAFEVFNNLGYGYREKLYHRGFAEELKNRKLNYKREVPIILKYKEKIIGKYFIDFIVENKVVIEFKVAKDFYTKDVKQLISYLKATGLKLGILIIFTKDGVKYRRFVN</sequence>
<dbReference type="NCBIfam" id="TIGR04256">
    <property type="entry name" value="GxxExxY"/>
    <property type="match status" value="1"/>
</dbReference>
<organism evidence="1 2">
    <name type="scientific">Candidatus Buchananbacteria bacterium RBG_13_39_9</name>
    <dbReference type="NCBI Taxonomy" id="1797531"/>
    <lineage>
        <taxon>Bacteria</taxon>
        <taxon>Candidatus Buchananiibacteriota</taxon>
    </lineage>
</organism>
<comment type="caution">
    <text evidence="1">The sequence shown here is derived from an EMBL/GenBank/DDBJ whole genome shotgun (WGS) entry which is preliminary data.</text>
</comment>